<organism evidence="3 4">
    <name type="scientific">Laceyella sacchari</name>
    <name type="common">Thermoactinomyces thalpophilus</name>
    <dbReference type="NCBI Taxonomy" id="37482"/>
    <lineage>
        <taxon>Bacteria</taxon>
        <taxon>Bacillati</taxon>
        <taxon>Bacillota</taxon>
        <taxon>Bacilli</taxon>
        <taxon>Bacillales</taxon>
        <taxon>Thermoactinomycetaceae</taxon>
        <taxon>Laceyella</taxon>
    </lineage>
</organism>
<dbReference type="CDD" id="cd00093">
    <property type="entry name" value="HTH_XRE"/>
    <property type="match status" value="1"/>
</dbReference>
<dbReference type="EMBL" id="CP103866">
    <property type="protein sequence ID" value="UWE03488.1"/>
    <property type="molecule type" value="Genomic_DNA"/>
</dbReference>
<dbReference type="PANTHER" id="PTHR46558">
    <property type="entry name" value="TRACRIPTIONAL REGULATORY PROTEIN-RELATED-RELATED"/>
    <property type="match status" value="1"/>
</dbReference>
<dbReference type="InterPro" id="IPR001387">
    <property type="entry name" value="Cro/C1-type_HTH"/>
</dbReference>
<dbReference type="PANTHER" id="PTHR46558:SF11">
    <property type="entry name" value="HTH-TYPE TRANSCRIPTIONAL REGULATOR XRE"/>
    <property type="match status" value="1"/>
</dbReference>
<dbReference type="Gene3D" id="1.10.260.40">
    <property type="entry name" value="lambda repressor-like DNA-binding domains"/>
    <property type="match status" value="1"/>
</dbReference>
<dbReference type="RefSeq" id="WP_132221631.1">
    <property type="nucleotide sequence ID" value="NZ_CP103866.1"/>
</dbReference>
<accession>A0ABY5U1V4</accession>
<dbReference type="SUPFAM" id="SSF47413">
    <property type="entry name" value="lambda repressor-like DNA-binding domains"/>
    <property type="match status" value="1"/>
</dbReference>
<evidence type="ECO:0000313" key="4">
    <source>
        <dbReference type="Proteomes" id="UP001058650"/>
    </source>
</evidence>
<gene>
    <name evidence="3" type="ORF">NYR52_15520</name>
</gene>
<dbReference type="Pfam" id="PF01381">
    <property type="entry name" value="HTH_3"/>
    <property type="match status" value="1"/>
</dbReference>
<dbReference type="InterPro" id="IPR010982">
    <property type="entry name" value="Lambda_DNA-bd_dom_sf"/>
</dbReference>
<dbReference type="SMART" id="SM00530">
    <property type="entry name" value="HTH_XRE"/>
    <property type="match status" value="1"/>
</dbReference>
<keyword evidence="1" id="KW-0238">DNA-binding</keyword>
<sequence>MSMLGERLRELRKKHKKTQGDIANHLDVDTATISRWERNQYEPDTSQLKQLAAHFSVSVDYLLGHTDSPSLDFRSQSHIDLREVRQALAEKPLTWGGKAIPEADQTQIREILIAILDRLIGNK</sequence>
<evidence type="ECO:0000259" key="2">
    <source>
        <dbReference type="PROSITE" id="PS50943"/>
    </source>
</evidence>
<dbReference type="PROSITE" id="PS50943">
    <property type="entry name" value="HTH_CROC1"/>
    <property type="match status" value="1"/>
</dbReference>
<feature type="domain" description="HTH cro/C1-type" evidence="2">
    <location>
        <begin position="8"/>
        <end position="62"/>
    </location>
</feature>
<evidence type="ECO:0000256" key="1">
    <source>
        <dbReference type="ARBA" id="ARBA00023125"/>
    </source>
</evidence>
<protein>
    <submittedName>
        <fullName evidence="3">Helix-turn-helix domain-containing protein</fullName>
    </submittedName>
</protein>
<keyword evidence="4" id="KW-1185">Reference proteome</keyword>
<name>A0ABY5U1V4_LACSH</name>
<evidence type="ECO:0000313" key="3">
    <source>
        <dbReference type="EMBL" id="UWE03488.1"/>
    </source>
</evidence>
<dbReference type="Proteomes" id="UP001058650">
    <property type="component" value="Chromosome"/>
</dbReference>
<proteinExistence type="predicted"/>
<reference evidence="3" key="1">
    <citation type="submission" date="2022-08" db="EMBL/GenBank/DDBJ databases">
        <title>The complete genome sequence of the thermophilic bacterium Laceyella sacchari FBKL4.010 reveals the basis for tetramethylpyrazine biosynthesis in Moutai-flavor Daqu.</title>
        <authorList>
            <person name="Li D."/>
            <person name="Huang W."/>
            <person name="Wang C."/>
            <person name="Qiu S."/>
        </authorList>
    </citation>
    <scope>NUCLEOTIDE SEQUENCE</scope>
    <source>
        <strain evidence="3">FBKL4.014</strain>
    </source>
</reference>